<dbReference type="PROSITE" id="PS50871">
    <property type="entry name" value="C1Q"/>
    <property type="match status" value="1"/>
</dbReference>
<keyword evidence="4" id="KW-0176">Collagen</keyword>
<dbReference type="FunCoup" id="A0A341CQD2">
    <property type="interactions" value="398"/>
</dbReference>
<reference evidence="8" key="1">
    <citation type="submission" date="2025-08" db="UniProtKB">
        <authorList>
            <consortium name="RefSeq"/>
        </authorList>
    </citation>
    <scope>IDENTIFICATION</scope>
    <source>
        <tissue evidence="8">Meat</tissue>
    </source>
</reference>
<dbReference type="RefSeq" id="XP_024616545.1">
    <property type="nucleotide sequence ID" value="XM_024760777.1"/>
</dbReference>
<dbReference type="InterPro" id="IPR008160">
    <property type="entry name" value="Collagen"/>
</dbReference>
<keyword evidence="2" id="KW-0964">Secreted</keyword>
<proteinExistence type="predicted"/>
<dbReference type="PANTHER" id="PTHR22923:SF64">
    <property type="entry name" value="C1Q-RELATED FACTOR"/>
    <property type="match status" value="1"/>
</dbReference>
<dbReference type="InterPro" id="IPR001073">
    <property type="entry name" value="C1q_dom"/>
</dbReference>
<accession>A0A341CQD2</accession>
<protein>
    <submittedName>
        <fullName evidence="8">C1q-related factor</fullName>
    </submittedName>
</protein>
<feature type="region of interest" description="Disordered" evidence="5">
    <location>
        <begin position="96"/>
        <end position="239"/>
    </location>
</feature>
<name>A0A341CQD2_NEOAA</name>
<evidence type="ECO:0000313" key="8">
    <source>
        <dbReference type="RefSeq" id="XP_024616545.1"/>
    </source>
</evidence>
<dbReference type="GO" id="GO:0005581">
    <property type="term" value="C:collagen trimer"/>
    <property type="evidence" value="ECO:0007669"/>
    <property type="project" value="UniProtKB-KW"/>
</dbReference>
<dbReference type="SUPFAM" id="SSF49842">
    <property type="entry name" value="TNF-like"/>
    <property type="match status" value="1"/>
</dbReference>
<gene>
    <name evidence="8" type="primary">C1QL1</name>
</gene>
<dbReference type="PANTHER" id="PTHR22923">
    <property type="entry name" value="CEREBELLIN-RELATED"/>
    <property type="match status" value="1"/>
</dbReference>
<dbReference type="STRING" id="1706337.A0A341CQD2"/>
<evidence type="ECO:0000256" key="4">
    <source>
        <dbReference type="ARBA" id="ARBA00023119"/>
    </source>
</evidence>
<dbReference type="Pfam" id="PF00386">
    <property type="entry name" value="C1q"/>
    <property type="match status" value="1"/>
</dbReference>
<organism evidence="7 8">
    <name type="scientific">Neophocaena asiaeorientalis asiaeorientalis</name>
    <name type="common">Yangtze finless porpoise</name>
    <name type="synonym">Neophocaena phocaenoides subsp. asiaeorientalis</name>
    <dbReference type="NCBI Taxonomy" id="1706337"/>
    <lineage>
        <taxon>Eukaryota</taxon>
        <taxon>Metazoa</taxon>
        <taxon>Chordata</taxon>
        <taxon>Craniata</taxon>
        <taxon>Vertebrata</taxon>
        <taxon>Euteleostomi</taxon>
        <taxon>Mammalia</taxon>
        <taxon>Eutheria</taxon>
        <taxon>Laurasiatheria</taxon>
        <taxon>Artiodactyla</taxon>
        <taxon>Whippomorpha</taxon>
        <taxon>Cetacea</taxon>
        <taxon>Odontoceti</taxon>
        <taxon>Phocoenidae</taxon>
        <taxon>Neophocaena</taxon>
    </lineage>
</organism>
<evidence type="ECO:0000256" key="3">
    <source>
        <dbReference type="ARBA" id="ARBA00022729"/>
    </source>
</evidence>
<dbReference type="FunFam" id="2.60.120.40:FF:000001">
    <property type="entry name" value="Complement C1q B chain"/>
    <property type="match status" value="1"/>
</dbReference>
<dbReference type="GeneID" id="112410293"/>
<feature type="compositionally biased region" description="Low complexity" evidence="5">
    <location>
        <begin position="189"/>
        <end position="199"/>
    </location>
</feature>
<dbReference type="AlphaFoldDB" id="A0A341CQD2"/>
<feature type="compositionally biased region" description="Basic and acidic residues" evidence="5">
    <location>
        <begin position="157"/>
        <end position="176"/>
    </location>
</feature>
<comment type="subcellular location">
    <subcellularLocation>
        <location evidence="1">Secreted</location>
    </subcellularLocation>
</comment>
<dbReference type="CTD" id="10882"/>
<evidence type="ECO:0000259" key="6">
    <source>
        <dbReference type="PROSITE" id="PS50871"/>
    </source>
</evidence>
<evidence type="ECO:0000313" key="7">
    <source>
        <dbReference type="Proteomes" id="UP000252040"/>
    </source>
</evidence>
<keyword evidence="7" id="KW-1185">Reference proteome</keyword>
<dbReference type="InParanoid" id="A0A341CQD2"/>
<dbReference type="PRINTS" id="PR00007">
    <property type="entry name" value="COMPLEMNTC1Q"/>
</dbReference>
<dbReference type="SMART" id="SM00110">
    <property type="entry name" value="C1Q"/>
    <property type="match status" value="1"/>
</dbReference>
<feature type="compositionally biased region" description="Low complexity" evidence="5">
    <location>
        <begin position="122"/>
        <end position="140"/>
    </location>
</feature>
<feature type="compositionally biased region" description="Pro residues" evidence="5">
    <location>
        <begin position="200"/>
        <end position="217"/>
    </location>
</feature>
<sequence>MARHPSPPRHSHCPFSDPADFLAGGTLPRGSLPRTSLGFLGACLDNRCPAWEGDPGELVGCSRVADQAGCKEIRFCQPLSSGAGPADLVTKANLRSGENPAGLTETPHRARGAGALSGRGAGRLAAPSAPLDAPASAGGACSRPSAASGDQPQFPRRIREGLRVTDEPQRHSRGESRSGAPPPSTLVQGPQGKPGRTGKPGPPGPPGDPGPPGPVGPPGEKGEPGKTGPPGLPGAGGSGAISTATYTTVPRVAFYAGLKNPHEGYEVLKFDDVVTNLGNNYDATSGKFTCNIPGTYFFTYHVLMRGGDGTSMWADLCKNGQVRASAIAQDADQNYDYASNSVILHLDAGDEVFIKLDGGKAHGGNSNKYSTFSGFIIYSD</sequence>
<dbReference type="Proteomes" id="UP000252040">
    <property type="component" value="Unplaced"/>
</dbReference>
<dbReference type="GO" id="GO:0005576">
    <property type="term" value="C:extracellular region"/>
    <property type="evidence" value="ECO:0007669"/>
    <property type="project" value="UniProtKB-SubCell"/>
</dbReference>
<dbReference type="Gene3D" id="2.60.120.40">
    <property type="match status" value="1"/>
</dbReference>
<dbReference type="InterPro" id="IPR008983">
    <property type="entry name" value="Tumour_necrosis_fac-like_dom"/>
</dbReference>
<evidence type="ECO:0000256" key="1">
    <source>
        <dbReference type="ARBA" id="ARBA00004613"/>
    </source>
</evidence>
<dbReference type="KEGG" id="nasi:112410293"/>
<feature type="domain" description="C1q" evidence="6">
    <location>
        <begin position="247"/>
        <end position="380"/>
    </location>
</feature>
<keyword evidence="3" id="KW-0732">Signal</keyword>
<dbReference type="Pfam" id="PF01391">
    <property type="entry name" value="Collagen"/>
    <property type="match status" value="1"/>
</dbReference>
<evidence type="ECO:0000256" key="5">
    <source>
        <dbReference type="SAM" id="MobiDB-lite"/>
    </source>
</evidence>
<dbReference type="InterPro" id="IPR050822">
    <property type="entry name" value="Cerebellin_Synaptic_Org"/>
</dbReference>
<evidence type="ECO:0000256" key="2">
    <source>
        <dbReference type="ARBA" id="ARBA00022525"/>
    </source>
</evidence>